<comment type="caution">
    <text evidence="2">The sequence shown here is derived from an EMBL/GenBank/DDBJ whole genome shotgun (WGS) entry which is preliminary data.</text>
</comment>
<feature type="region of interest" description="Disordered" evidence="1">
    <location>
        <begin position="41"/>
        <end position="78"/>
    </location>
</feature>
<accession>A0A8H3TTI2</accession>
<proteinExistence type="predicted"/>
<evidence type="ECO:0000313" key="2">
    <source>
        <dbReference type="EMBL" id="GHJ86960.1"/>
    </source>
</evidence>
<sequence>MPPLDIIDIEKEWLDELTTIDNLWNRLRRYWELLPIKAREGREQNAKTQRRSRAARKASKPRLNRVRSDITGSDSGTSFVDTETLQQHAITYDKPKNPFVKKAEVLGLPSYSSMSESSLPSIHITGCAVPGKASACRKNVVAQKWSEQPQTVAFSRLPKHVSAPSDIWAMFKITPSGIECTGERYVDEKQLRDIANMLAICAVDKTYLETTVLPLCRRYLLMDRESQLTAVMGYFYLAKWGRECSEVETMAQLMIPENEEEEKFFLKSWLDMGEQWLRDDRPIARCQQAIYGITLRDDTPYIPFTL</sequence>
<gene>
    <name evidence="2" type="ORF">NliqN6_3362</name>
</gene>
<keyword evidence="3" id="KW-1185">Reference proteome</keyword>
<dbReference type="Proteomes" id="UP000620104">
    <property type="component" value="Unassembled WGS sequence"/>
</dbReference>
<organism evidence="2 3">
    <name type="scientific">Naganishia liquefaciens</name>
    <dbReference type="NCBI Taxonomy" id="104408"/>
    <lineage>
        <taxon>Eukaryota</taxon>
        <taxon>Fungi</taxon>
        <taxon>Dikarya</taxon>
        <taxon>Basidiomycota</taxon>
        <taxon>Agaricomycotina</taxon>
        <taxon>Tremellomycetes</taxon>
        <taxon>Filobasidiales</taxon>
        <taxon>Filobasidiaceae</taxon>
        <taxon>Naganishia</taxon>
    </lineage>
</organism>
<feature type="compositionally biased region" description="Basic residues" evidence="1">
    <location>
        <begin position="48"/>
        <end position="65"/>
    </location>
</feature>
<dbReference type="EMBL" id="BLZA01000019">
    <property type="protein sequence ID" value="GHJ86960.1"/>
    <property type="molecule type" value="Genomic_DNA"/>
</dbReference>
<evidence type="ECO:0000313" key="3">
    <source>
        <dbReference type="Proteomes" id="UP000620104"/>
    </source>
</evidence>
<reference evidence="2" key="1">
    <citation type="submission" date="2020-07" db="EMBL/GenBank/DDBJ databases">
        <title>Draft Genome Sequence of a Deep-Sea Yeast, Naganishia (Cryptococcus) liquefaciens strain N6.</title>
        <authorList>
            <person name="Han Y.W."/>
            <person name="Kajitani R."/>
            <person name="Morimoto H."/>
            <person name="Parhat M."/>
            <person name="Tsubouchi H."/>
            <person name="Bakenova O."/>
            <person name="Ogata M."/>
            <person name="Argunhan B."/>
            <person name="Aoki R."/>
            <person name="Kajiwara S."/>
            <person name="Itoh T."/>
            <person name="Iwasaki H."/>
        </authorList>
    </citation>
    <scope>NUCLEOTIDE SEQUENCE</scope>
    <source>
        <strain evidence="2">N6</strain>
    </source>
</reference>
<protein>
    <submittedName>
        <fullName evidence="2">Uncharacterized protein</fullName>
    </submittedName>
</protein>
<evidence type="ECO:0000256" key="1">
    <source>
        <dbReference type="SAM" id="MobiDB-lite"/>
    </source>
</evidence>
<dbReference type="AlphaFoldDB" id="A0A8H3TTI2"/>
<name>A0A8H3TTI2_9TREE</name>